<proteinExistence type="inferred from homology"/>
<dbReference type="CDD" id="cd00475">
    <property type="entry name" value="Cis_IPPS"/>
    <property type="match status" value="1"/>
</dbReference>
<protein>
    <recommendedName>
        <fullName evidence="2">Alkyl transferase</fullName>
        <ecNumber evidence="2">2.5.1.-</ecNumber>
    </recommendedName>
</protein>
<dbReference type="PANTHER" id="PTHR10291:SF15">
    <property type="entry name" value="ALKYL TRANSFERASE"/>
    <property type="match status" value="1"/>
</dbReference>
<accession>A0AAV5D932</accession>
<gene>
    <name evidence="4" type="primary">ga25335</name>
    <name evidence="4" type="ORF">PR202_ga25335</name>
</gene>
<dbReference type="InterPro" id="IPR018520">
    <property type="entry name" value="UPP_synth-like_CS"/>
</dbReference>
<feature type="region of interest" description="Disordered" evidence="3">
    <location>
        <begin position="1"/>
        <end position="24"/>
    </location>
</feature>
<keyword evidence="1 2" id="KW-0808">Transferase</keyword>
<dbReference type="AlphaFoldDB" id="A0AAV5D932"/>
<name>A0AAV5D932_ELECO</name>
<dbReference type="InterPro" id="IPR036424">
    <property type="entry name" value="UPP_synth-like_sf"/>
</dbReference>
<dbReference type="PROSITE" id="PS01066">
    <property type="entry name" value="UPP_SYNTHASE"/>
    <property type="match status" value="1"/>
</dbReference>
<dbReference type="EMBL" id="BQKI01000014">
    <property type="protein sequence ID" value="GJN07499.1"/>
    <property type="molecule type" value="Genomic_DNA"/>
</dbReference>
<dbReference type="EC" id="2.5.1.-" evidence="2"/>
<dbReference type="HAMAP" id="MF_01139">
    <property type="entry name" value="ISPT"/>
    <property type="match status" value="1"/>
</dbReference>
<evidence type="ECO:0000313" key="5">
    <source>
        <dbReference type="Proteomes" id="UP001054889"/>
    </source>
</evidence>
<dbReference type="Gene3D" id="3.40.1180.10">
    <property type="entry name" value="Decaprenyl diphosphate synthase-like"/>
    <property type="match status" value="1"/>
</dbReference>
<evidence type="ECO:0000256" key="3">
    <source>
        <dbReference type="SAM" id="MobiDB-lite"/>
    </source>
</evidence>
<evidence type="ECO:0000313" key="4">
    <source>
        <dbReference type="EMBL" id="GJN07499.1"/>
    </source>
</evidence>
<dbReference type="SUPFAM" id="SSF64005">
    <property type="entry name" value="Undecaprenyl diphosphate synthase"/>
    <property type="match status" value="1"/>
</dbReference>
<reference evidence="4" key="2">
    <citation type="submission" date="2021-12" db="EMBL/GenBank/DDBJ databases">
        <title>Resequencing data analysis of finger millet.</title>
        <authorList>
            <person name="Hatakeyama M."/>
            <person name="Aluri S."/>
            <person name="Balachadran M.T."/>
            <person name="Sivarajan S.R."/>
            <person name="Poveda L."/>
            <person name="Shimizu-Inatsugi R."/>
            <person name="Schlapbach R."/>
            <person name="Sreeman S.M."/>
            <person name="Shimizu K.K."/>
        </authorList>
    </citation>
    <scope>NUCLEOTIDE SEQUENCE</scope>
</reference>
<organism evidence="4 5">
    <name type="scientific">Eleusine coracana subsp. coracana</name>
    <dbReference type="NCBI Taxonomy" id="191504"/>
    <lineage>
        <taxon>Eukaryota</taxon>
        <taxon>Viridiplantae</taxon>
        <taxon>Streptophyta</taxon>
        <taxon>Embryophyta</taxon>
        <taxon>Tracheophyta</taxon>
        <taxon>Spermatophyta</taxon>
        <taxon>Magnoliopsida</taxon>
        <taxon>Liliopsida</taxon>
        <taxon>Poales</taxon>
        <taxon>Poaceae</taxon>
        <taxon>PACMAD clade</taxon>
        <taxon>Chloridoideae</taxon>
        <taxon>Cynodonteae</taxon>
        <taxon>Eleusininae</taxon>
        <taxon>Eleusine</taxon>
    </lineage>
</organism>
<dbReference type="GO" id="GO:0045547">
    <property type="term" value="F:ditrans,polycis-polyprenyl diphosphate synthase [(2E,6E)-farnesyl diphosphate specific] activity"/>
    <property type="evidence" value="ECO:0007669"/>
    <property type="project" value="TreeGrafter"/>
</dbReference>
<reference evidence="4" key="1">
    <citation type="journal article" date="2018" name="DNA Res.">
        <title>Multiple hybrid de novo genome assembly of finger millet, an orphan allotetraploid crop.</title>
        <authorList>
            <person name="Hatakeyama M."/>
            <person name="Aluri S."/>
            <person name="Balachadran M.T."/>
            <person name="Sivarajan S.R."/>
            <person name="Patrignani A."/>
            <person name="Gruter S."/>
            <person name="Poveda L."/>
            <person name="Shimizu-Inatsugi R."/>
            <person name="Baeten J."/>
            <person name="Francoijs K.J."/>
            <person name="Nataraja K.N."/>
            <person name="Reddy Y.A.N."/>
            <person name="Phadnis S."/>
            <person name="Ravikumar R.L."/>
            <person name="Schlapbach R."/>
            <person name="Sreeman S.M."/>
            <person name="Shimizu K.K."/>
        </authorList>
    </citation>
    <scope>NUCLEOTIDE SEQUENCE</scope>
</reference>
<dbReference type="Proteomes" id="UP001054889">
    <property type="component" value="Unassembled WGS sequence"/>
</dbReference>
<sequence>MLFSHAPSAATPWPAPLSSSSARRQLPQLVPPPRCAREKAHDAVFFPGGDEAATTTLLRHGLRAEPVPRHVAVVMDGNSRWARARGLPVAEGHRAGRRTLERMVRLSRDLGVRALTAFACSHENLSRPKEEVDCLMGIFEGYIRDMAHQFPSEGIRLHVIGDSPRRPASLMNAARDAYEATKNNSDLVLMLAIGYSGRRDMLQACRGIAEDARAGRLGPEDIDDALVTRRLGTGVAGEEVSCPDLVIRTSGELRLSNFLLWQSAYSELFFSDKMWPDLMRKSTAGRWRRTRAETGGLDKGNSRTGGNTTTLVVCLERIGCPPFCTLHTEVFIISDYFIRCNSTEALLQFEETKEIAASSFVRCEWIQAII</sequence>
<comment type="similarity">
    <text evidence="2">Belongs to the UPP synthase family.</text>
</comment>
<dbReference type="PANTHER" id="PTHR10291">
    <property type="entry name" value="DEHYDRODOLICHYL DIPHOSPHATE SYNTHASE FAMILY MEMBER"/>
    <property type="match status" value="1"/>
</dbReference>
<evidence type="ECO:0000256" key="1">
    <source>
        <dbReference type="ARBA" id="ARBA00022679"/>
    </source>
</evidence>
<dbReference type="Pfam" id="PF01255">
    <property type="entry name" value="Prenyltransf"/>
    <property type="match status" value="1"/>
</dbReference>
<dbReference type="NCBIfam" id="TIGR00055">
    <property type="entry name" value="uppS"/>
    <property type="match status" value="1"/>
</dbReference>
<evidence type="ECO:0000256" key="2">
    <source>
        <dbReference type="RuleBase" id="RU363018"/>
    </source>
</evidence>
<dbReference type="GO" id="GO:0016094">
    <property type="term" value="P:polyprenol biosynthetic process"/>
    <property type="evidence" value="ECO:0007669"/>
    <property type="project" value="TreeGrafter"/>
</dbReference>
<comment type="caution">
    <text evidence="4">The sequence shown here is derived from an EMBL/GenBank/DDBJ whole genome shotgun (WGS) entry which is preliminary data.</text>
</comment>
<dbReference type="InterPro" id="IPR001441">
    <property type="entry name" value="UPP_synth-like"/>
</dbReference>
<keyword evidence="5" id="KW-1185">Reference proteome</keyword>